<dbReference type="OrthoDB" id="2146119at2"/>
<keyword evidence="1" id="KW-0472">Membrane</keyword>
<organism evidence="2 3">
    <name type="scientific">Limosilactobacillus gastricus PS3</name>
    <dbReference type="NCBI Taxonomy" id="1144300"/>
    <lineage>
        <taxon>Bacteria</taxon>
        <taxon>Bacillati</taxon>
        <taxon>Bacillota</taxon>
        <taxon>Bacilli</taxon>
        <taxon>Lactobacillales</taxon>
        <taxon>Lactobacillaceae</taxon>
        <taxon>Limosilactobacillus</taxon>
    </lineage>
</organism>
<evidence type="ECO:0000313" key="2">
    <source>
        <dbReference type="EMBL" id="EHS84688.1"/>
    </source>
</evidence>
<accession>H4GL58</accession>
<evidence type="ECO:0000256" key="1">
    <source>
        <dbReference type="SAM" id="Phobius"/>
    </source>
</evidence>
<gene>
    <name evidence="2" type="ORF">PS3_5747</name>
</gene>
<proteinExistence type="predicted"/>
<reference evidence="2 3" key="1">
    <citation type="journal article" date="2013" name="Genome Announc.">
        <title>Genome Sequence of Lactobacillus gastricus PS3, a Strain Isolated from Human Milk.</title>
        <authorList>
            <person name="Martin V."/>
            <person name="Cardenas N."/>
            <person name="Jimenez E."/>
            <person name="Maldonado A."/>
            <person name="Rodriguez J.M."/>
            <person name="Fernandez L."/>
        </authorList>
    </citation>
    <scope>NUCLEOTIDE SEQUENCE [LARGE SCALE GENOMIC DNA]</scope>
    <source>
        <strain evidence="2 3">PS3</strain>
    </source>
</reference>
<name>H4GL58_9LACO</name>
<dbReference type="STRING" id="1144300.PS3_5747"/>
<dbReference type="RefSeq" id="WP_007122790.1">
    <property type="nucleotide sequence ID" value="NZ_AICN01000078.1"/>
</dbReference>
<keyword evidence="1" id="KW-1133">Transmembrane helix</keyword>
<sequence>MSFLYVITITLILILVIYQIIHRTLVKRHDQQQQVAAQQITDQVVMAVLADHLASDHYDHQSSIVAEVWGNGVQAFEYQIYFDLCDEQELRWLSHQNLSQAIEKNASQELIAGFNAQSAPFVVTDWWVYQQKLHFDVAYVSNEATREYVEDLSKLNQKAN</sequence>
<dbReference type="AlphaFoldDB" id="H4GL58"/>
<dbReference type="Proteomes" id="UP000004567">
    <property type="component" value="Unassembled WGS sequence"/>
</dbReference>
<evidence type="ECO:0000313" key="3">
    <source>
        <dbReference type="Proteomes" id="UP000004567"/>
    </source>
</evidence>
<dbReference type="PATRIC" id="fig|1144300.3.peg.1815"/>
<feature type="transmembrane region" description="Helical" evidence="1">
    <location>
        <begin position="6"/>
        <end position="26"/>
    </location>
</feature>
<keyword evidence="1" id="KW-0812">Transmembrane</keyword>
<comment type="caution">
    <text evidence="2">The sequence shown here is derived from an EMBL/GenBank/DDBJ whole genome shotgun (WGS) entry which is preliminary data.</text>
</comment>
<protein>
    <submittedName>
        <fullName evidence="2">Uncharacterized protein</fullName>
    </submittedName>
</protein>
<dbReference type="EMBL" id="AICN01000078">
    <property type="protein sequence ID" value="EHS84688.1"/>
    <property type="molecule type" value="Genomic_DNA"/>
</dbReference>